<dbReference type="GO" id="GO:0030430">
    <property type="term" value="C:host cell cytoplasm"/>
    <property type="evidence" value="ECO:0007669"/>
    <property type="project" value="InterPro"/>
</dbReference>
<dbReference type="NCBIfam" id="TIGR01600">
    <property type="entry name" value="phage_tail_L"/>
    <property type="match status" value="1"/>
</dbReference>
<dbReference type="RefSeq" id="WP_138749244.1">
    <property type="nucleotide sequence ID" value="NZ_VCLB01000008.1"/>
</dbReference>
<evidence type="ECO:0000313" key="1">
    <source>
        <dbReference type="EMBL" id="TNB46803.1"/>
    </source>
</evidence>
<dbReference type="Proteomes" id="UP000307874">
    <property type="component" value="Unassembled WGS sequence"/>
</dbReference>
<comment type="caution">
    <text evidence="1">The sequence shown here is derived from an EMBL/GenBank/DDBJ whole genome shotgun (WGS) entry which is preliminary data.</text>
</comment>
<dbReference type="Pfam" id="PF05100">
    <property type="entry name" value="Phage_tail_L"/>
    <property type="match status" value="1"/>
</dbReference>
<dbReference type="InterPro" id="IPR006487">
    <property type="entry name" value="Phage_lambda_L"/>
</dbReference>
<keyword evidence="2" id="KW-1185">Reference proteome</keyword>
<dbReference type="GO" id="GO:0046718">
    <property type="term" value="P:symbiont entry into host cell"/>
    <property type="evidence" value="ECO:0007669"/>
    <property type="project" value="InterPro"/>
</dbReference>
<reference evidence="1 2" key="2">
    <citation type="submission" date="2019-06" db="EMBL/GenBank/DDBJ databases">
        <title>Martelella lutilitoris sp. nov., isolated from a tidal mudflat.</title>
        <authorList>
            <person name="Kim Y.-J."/>
        </authorList>
    </citation>
    <scope>NUCLEOTIDE SEQUENCE [LARGE SCALE GENOMIC DNA]</scope>
    <source>
        <strain evidence="1 2">GH2-6</strain>
    </source>
</reference>
<accession>A0A5C4JMW2</accession>
<protein>
    <submittedName>
        <fullName evidence="1">Phage minor tail protein L</fullName>
    </submittedName>
</protein>
<dbReference type="GO" id="GO:0051536">
    <property type="term" value="F:iron-sulfur cluster binding"/>
    <property type="evidence" value="ECO:0007669"/>
    <property type="project" value="InterPro"/>
</dbReference>
<name>A0A5C4JMW2_9HYPH</name>
<dbReference type="EMBL" id="VCLB01000008">
    <property type="protein sequence ID" value="TNB46803.1"/>
    <property type="molecule type" value="Genomic_DNA"/>
</dbReference>
<gene>
    <name evidence="1" type="ORF">FF124_14685</name>
</gene>
<dbReference type="OrthoDB" id="5673400at2"/>
<sequence>MTGSHYGTMLVVEQAGNGLSQTAQGLVSDDIIHLYELDASVIGGGIYRFTSSAFEEAPASFGGNIYAPTPIETDGWEMSSQGTMPRPTLKVANVSGVLSAVVNEFGDLVGATFRRIRTFRRFLDGMEDADPDAHFPIDVYRIEQKTNQNRVYIEWVLAAAIDQQGRKLPGRQVIQSACTHTYRRFDPETGSFDYSSATCPYAGSACFDAKGNGVSASEDRCSKLLQSGCVKRFDHGDLPTRAFPGVGRANT</sequence>
<dbReference type="AlphaFoldDB" id="A0A5C4JMW2"/>
<reference evidence="1 2" key="1">
    <citation type="submission" date="2019-05" db="EMBL/GenBank/DDBJ databases">
        <authorList>
            <person name="Lee S.D."/>
        </authorList>
    </citation>
    <scope>NUCLEOTIDE SEQUENCE [LARGE SCALE GENOMIC DNA]</scope>
    <source>
        <strain evidence="1 2">GH2-6</strain>
    </source>
</reference>
<organism evidence="1 2">
    <name type="scientific">Martelella lutilitoris</name>
    <dbReference type="NCBI Taxonomy" id="2583532"/>
    <lineage>
        <taxon>Bacteria</taxon>
        <taxon>Pseudomonadati</taxon>
        <taxon>Pseudomonadota</taxon>
        <taxon>Alphaproteobacteria</taxon>
        <taxon>Hyphomicrobiales</taxon>
        <taxon>Aurantimonadaceae</taxon>
        <taxon>Martelella</taxon>
    </lineage>
</organism>
<evidence type="ECO:0000313" key="2">
    <source>
        <dbReference type="Proteomes" id="UP000307874"/>
    </source>
</evidence>
<proteinExistence type="predicted"/>